<feature type="compositionally biased region" description="Basic and acidic residues" evidence="1">
    <location>
        <begin position="226"/>
        <end position="238"/>
    </location>
</feature>
<dbReference type="Ensembl" id="ENSKMAT00000014263.1">
    <property type="protein sequence ID" value="ENSKMAP00000014053.1"/>
    <property type="gene ID" value="ENSKMAG00000010537.1"/>
</dbReference>
<feature type="region of interest" description="Disordered" evidence="1">
    <location>
        <begin position="349"/>
        <end position="379"/>
    </location>
</feature>
<protein>
    <submittedName>
        <fullName evidence="2">Uncharacterized protein</fullName>
    </submittedName>
</protein>
<reference evidence="2" key="1">
    <citation type="submission" date="2025-08" db="UniProtKB">
        <authorList>
            <consortium name="Ensembl"/>
        </authorList>
    </citation>
    <scope>IDENTIFICATION</scope>
</reference>
<dbReference type="PANTHER" id="PTHR37346:SF1">
    <property type="entry name" value="PROLINE-RICH PROTEIN 19"/>
    <property type="match status" value="1"/>
</dbReference>
<keyword evidence="3" id="KW-1185">Reference proteome</keyword>
<name>A0A3Q3ABX9_KRYMA</name>
<dbReference type="GeneTree" id="ENSGT00940000177028"/>
<dbReference type="OMA" id="MHYPPSH"/>
<feature type="region of interest" description="Disordered" evidence="1">
    <location>
        <begin position="220"/>
        <end position="253"/>
    </location>
</feature>
<dbReference type="Pfam" id="PF15455">
    <property type="entry name" value="Pro-rich_19"/>
    <property type="match status" value="1"/>
</dbReference>
<feature type="compositionally biased region" description="Polar residues" evidence="1">
    <location>
        <begin position="133"/>
        <end position="153"/>
    </location>
</feature>
<dbReference type="InterPro" id="IPR029355">
    <property type="entry name" value="Pro-rich_19"/>
</dbReference>
<dbReference type="STRING" id="37003.ENSKMAP00000014053"/>
<feature type="compositionally biased region" description="Low complexity" evidence="1">
    <location>
        <begin position="157"/>
        <end position="167"/>
    </location>
</feature>
<feature type="compositionally biased region" description="Polar residues" evidence="1">
    <location>
        <begin position="194"/>
        <end position="208"/>
    </location>
</feature>
<dbReference type="AlphaFoldDB" id="A0A3Q3ABX9"/>
<feature type="region of interest" description="Disordered" evidence="1">
    <location>
        <begin position="133"/>
        <end position="208"/>
    </location>
</feature>
<evidence type="ECO:0000313" key="3">
    <source>
        <dbReference type="Proteomes" id="UP000264800"/>
    </source>
</evidence>
<sequence>MSHTCGRVSSEKRLKAFKPQSKTTDKRCCSVTTLTTDSKYFYHSNKTDGQHKIKRLKTRKERSQMRGGCKETLKTKPYNWTSRRITPILSAVPAAREPSIITDSRLIGHHGLFNHEVKSIDIERLLSKQNKLEQSGQKVTEDNNNTSNLSSASHIPALLSGDGLLGADADDDEEPTSNKAGPVAKTQETDRKNLQGSEITPDQRPQQQIDHLSASFETILPSKHSPHSEDTNTKYFKPEKKRTRQLTPPDKDDVMTRNRKIITDPEGGGDEMTFELQKDYIEIQPFPFQDGLSANPMQFPQEQDPFEPDIYSLPTQIHPHPQSSHFQPFDQLSTYPTFRSRGTDMMHYPPSHMLERSLTPPPSSLQSPEHWSFPPMRLY</sequence>
<dbReference type="Proteomes" id="UP000264800">
    <property type="component" value="Unplaced"/>
</dbReference>
<proteinExistence type="predicted"/>
<evidence type="ECO:0000256" key="1">
    <source>
        <dbReference type="SAM" id="MobiDB-lite"/>
    </source>
</evidence>
<organism evidence="2 3">
    <name type="scientific">Kryptolebias marmoratus</name>
    <name type="common">Mangrove killifish</name>
    <name type="synonym">Rivulus marmoratus</name>
    <dbReference type="NCBI Taxonomy" id="37003"/>
    <lineage>
        <taxon>Eukaryota</taxon>
        <taxon>Metazoa</taxon>
        <taxon>Chordata</taxon>
        <taxon>Craniata</taxon>
        <taxon>Vertebrata</taxon>
        <taxon>Euteleostomi</taxon>
        <taxon>Actinopterygii</taxon>
        <taxon>Neopterygii</taxon>
        <taxon>Teleostei</taxon>
        <taxon>Neoteleostei</taxon>
        <taxon>Acanthomorphata</taxon>
        <taxon>Ovalentaria</taxon>
        <taxon>Atherinomorphae</taxon>
        <taxon>Cyprinodontiformes</taxon>
        <taxon>Rivulidae</taxon>
        <taxon>Kryptolebias</taxon>
    </lineage>
</organism>
<reference evidence="2" key="2">
    <citation type="submission" date="2025-09" db="UniProtKB">
        <authorList>
            <consortium name="Ensembl"/>
        </authorList>
    </citation>
    <scope>IDENTIFICATION</scope>
</reference>
<accession>A0A3Q3ABX9</accession>
<evidence type="ECO:0000313" key="2">
    <source>
        <dbReference type="Ensembl" id="ENSKMAP00000014053.1"/>
    </source>
</evidence>
<dbReference type="PANTHER" id="PTHR37346">
    <property type="entry name" value="PROLINE-RICH PROTEIN 19"/>
    <property type="match status" value="1"/>
</dbReference>